<evidence type="ECO:0000256" key="3">
    <source>
        <dbReference type="ARBA" id="ARBA00004818"/>
    </source>
</evidence>
<reference evidence="15" key="1">
    <citation type="submission" date="2016-10" db="EMBL/GenBank/DDBJ databases">
        <authorList>
            <person name="Varghese N."/>
            <person name="Submissions S."/>
        </authorList>
    </citation>
    <scope>NUCLEOTIDE SEQUENCE [LARGE SCALE GENOMIC DNA]</scope>
    <source>
        <strain evidence="15">DSM 13234</strain>
    </source>
</reference>
<evidence type="ECO:0000259" key="13">
    <source>
        <dbReference type="PROSITE" id="PS50894"/>
    </source>
</evidence>
<evidence type="ECO:0000256" key="2">
    <source>
        <dbReference type="ARBA" id="ARBA00001946"/>
    </source>
</evidence>
<dbReference type="InterPro" id="IPR037512">
    <property type="entry name" value="PGPase_prok"/>
</dbReference>
<dbReference type="GO" id="GO:0046872">
    <property type="term" value="F:metal ion binding"/>
    <property type="evidence" value="ECO:0007669"/>
    <property type="project" value="UniProtKB-KW"/>
</dbReference>
<dbReference type="InterPro" id="IPR041492">
    <property type="entry name" value="HAD_2"/>
</dbReference>
<evidence type="ECO:0000256" key="7">
    <source>
        <dbReference type="ARBA" id="ARBA00022801"/>
    </source>
</evidence>
<dbReference type="PANTHER" id="PTHR43434:SF1">
    <property type="entry name" value="PHOSPHOGLYCOLATE PHOSPHATASE"/>
    <property type="match status" value="1"/>
</dbReference>
<evidence type="ECO:0000256" key="1">
    <source>
        <dbReference type="ARBA" id="ARBA00000830"/>
    </source>
</evidence>
<dbReference type="NCBIfam" id="TIGR01509">
    <property type="entry name" value="HAD-SF-IA-v3"/>
    <property type="match status" value="1"/>
</dbReference>
<dbReference type="FunFam" id="3.40.50.1000:FF:000022">
    <property type="entry name" value="Phosphoglycolate phosphatase"/>
    <property type="match status" value="1"/>
</dbReference>
<dbReference type="AlphaFoldDB" id="A0A1H6HAI5"/>
<evidence type="ECO:0000256" key="10">
    <source>
        <dbReference type="ARBA" id="ARBA00023277"/>
    </source>
</evidence>
<dbReference type="SUPFAM" id="SSF56784">
    <property type="entry name" value="HAD-like"/>
    <property type="match status" value="1"/>
</dbReference>
<dbReference type="InterPro" id="IPR008207">
    <property type="entry name" value="Sig_transdc_His_kin_Hpt_dom"/>
</dbReference>
<comment type="cofactor">
    <cofactor evidence="2 11">
        <name>Mg(2+)</name>
        <dbReference type="ChEBI" id="CHEBI:18420"/>
    </cofactor>
</comment>
<protein>
    <recommendedName>
        <fullName evidence="5 11">Phosphoglycolate phosphatase</fullName>
        <shortName evidence="11">PGP</shortName>
        <shortName evidence="11">PGPase</shortName>
        <ecNumber evidence="5 11">3.1.3.18</ecNumber>
    </recommendedName>
</protein>
<dbReference type="RefSeq" id="WP_074766274.1">
    <property type="nucleotide sequence ID" value="NZ_FNWO01000003.1"/>
</dbReference>
<dbReference type="HAMAP" id="MF_00495">
    <property type="entry name" value="GPH_hydrolase_bact"/>
    <property type="match status" value="1"/>
</dbReference>
<dbReference type="InterPro" id="IPR023198">
    <property type="entry name" value="PGP-like_dom2"/>
</dbReference>
<evidence type="ECO:0000313" key="15">
    <source>
        <dbReference type="Proteomes" id="UP000182983"/>
    </source>
</evidence>
<gene>
    <name evidence="14" type="ORF">SAMN04244559_01073</name>
</gene>
<comment type="catalytic activity">
    <reaction evidence="1 11">
        <text>2-phosphoglycolate + H2O = glycolate + phosphate</text>
        <dbReference type="Rhea" id="RHEA:14369"/>
        <dbReference type="ChEBI" id="CHEBI:15377"/>
        <dbReference type="ChEBI" id="CHEBI:29805"/>
        <dbReference type="ChEBI" id="CHEBI:43474"/>
        <dbReference type="ChEBI" id="CHEBI:58033"/>
        <dbReference type="EC" id="3.1.3.18"/>
    </reaction>
</comment>
<dbReference type="InterPro" id="IPR050155">
    <property type="entry name" value="HAD-like_hydrolase_sf"/>
</dbReference>
<dbReference type="EC" id="3.1.3.18" evidence="5 11"/>
<comment type="pathway">
    <text evidence="3 11">Organic acid metabolism; glycolate biosynthesis; glycolate from 2-phosphoglycolate: step 1/1.</text>
</comment>
<organism evidence="14 15">
    <name type="scientific">Magnetospirillum fulvum</name>
    <name type="common">Rhodospirillum fulvum</name>
    <dbReference type="NCBI Taxonomy" id="1082"/>
    <lineage>
        <taxon>Bacteria</taxon>
        <taxon>Pseudomonadati</taxon>
        <taxon>Pseudomonadota</taxon>
        <taxon>Alphaproteobacteria</taxon>
        <taxon>Rhodospirillales</taxon>
        <taxon>Rhodospirillaceae</taxon>
        <taxon>Magnetospirillum</taxon>
    </lineage>
</organism>
<keyword evidence="10 11" id="KW-0119">Carbohydrate metabolism</keyword>
<dbReference type="InterPro" id="IPR036641">
    <property type="entry name" value="HPT_dom_sf"/>
</dbReference>
<dbReference type="Gene3D" id="3.40.50.1000">
    <property type="entry name" value="HAD superfamily/HAD-like"/>
    <property type="match status" value="1"/>
</dbReference>
<dbReference type="GO" id="GO:0000160">
    <property type="term" value="P:phosphorelay signal transduction system"/>
    <property type="evidence" value="ECO:0007669"/>
    <property type="project" value="UniProtKB-KW"/>
</dbReference>
<feature type="modified residue" description="Phosphohistidine" evidence="12">
    <location>
        <position position="265"/>
    </location>
</feature>
<dbReference type="EMBL" id="FNWO01000003">
    <property type="protein sequence ID" value="SEH31118.1"/>
    <property type="molecule type" value="Genomic_DNA"/>
</dbReference>
<dbReference type="GO" id="GO:0004672">
    <property type="term" value="F:protein kinase activity"/>
    <property type="evidence" value="ECO:0007669"/>
    <property type="project" value="UniProtKB-ARBA"/>
</dbReference>
<dbReference type="OrthoDB" id="9793014at2"/>
<dbReference type="Pfam" id="PF13419">
    <property type="entry name" value="HAD_2"/>
    <property type="match status" value="1"/>
</dbReference>
<dbReference type="NCBIfam" id="TIGR01549">
    <property type="entry name" value="HAD-SF-IA-v1"/>
    <property type="match status" value="1"/>
</dbReference>
<comment type="function">
    <text evidence="11">Specifically catalyzes the dephosphorylation of 2-phosphoglycolate. Is involved in the dissimilation of the intracellular 2-phosphoglycolate formed during the DNA repair of 3'-phosphoglycolate ends, a major class of DNA lesions induced by oxidative stress.</text>
</comment>
<feature type="binding site" evidence="11">
    <location>
        <position position="16"/>
    </location>
    <ligand>
        <name>Mg(2+)</name>
        <dbReference type="ChEBI" id="CHEBI:18420"/>
    </ligand>
</feature>
<feature type="binding site" evidence="11">
    <location>
        <position position="14"/>
    </location>
    <ligand>
        <name>Mg(2+)</name>
        <dbReference type="ChEBI" id="CHEBI:18420"/>
    </ligand>
</feature>
<accession>A0A1H6HAI5</accession>
<dbReference type="PROSITE" id="PS50894">
    <property type="entry name" value="HPT"/>
    <property type="match status" value="1"/>
</dbReference>
<dbReference type="Gene3D" id="1.20.120.160">
    <property type="entry name" value="HPT domain"/>
    <property type="match status" value="1"/>
</dbReference>
<feature type="binding site" evidence="11">
    <location>
        <position position="175"/>
    </location>
    <ligand>
        <name>Mg(2+)</name>
        <dbReference type="ChEBI" id="CHEBI:18420"/>
    </ligand>
</feature>
<dbReference type="InterPro" id="IPR036412">
    <property type="entry name" value="HAD-like_sf"/>
</dbReference>
<evidence type="ECO:0000313" key="14">
    <source>
        <dbReference type="EMBL" id="SEH31118.1"/>
    </source>
</evidence>
<dbReference type="SFLD" id="SFLDG01135">
    <property type="entry name" value="C1.5.6:_HAD__Beta-PGM__Phospha"/>
    <property type="match status" value="1"/>
</dbReference>
<dbReference type="Proteomes" id="UP000182983">
    <property type="component" value="Unassembled WGS sequence"/>
</dbReference>
<dbReference type="GO" id="GO:0005975">
    <property type="term" value="P:carbohydrate metabolic process"/>
    <property type="evidence" value="ECO:0007669"/>
    <property type="project" value="InterPro"/>
</dbReference>
<dbReference type="GO" id="GO:0046295">
    <property type="term" value="P:glycolate biosynthetic process"/>
    <property type="evidence" value="ECO:0007669"/>
    <property type="project" value="UniProtKB-UniRule"/>
</dbReference>
<dbReference type="InterPro" id="IPR023214">
    <property type="entry name" value="HAD_sf"/>
</dbReference>
<evidence type="ECO:0000256" key="5">
    <source>
        <dbReference type="ARBA" id="ARBA00013078"/>
    </source>
</evidence>
<evidence type="ECO:0000256" key="12">
    <source>
        <dbReference type="PROSITE-ProRule" id="PRU00110"/>
    </source>
</evidence>
<proteinExistence type="inferred from homology"/>
<sequence>MSLLTSPPRAVLFDLDGTLIDSLPDLVAAVNRMLAAWDRAPLSANAVKALVGGGAAILVEQAFLTTGGPVDLPVEDLLHRFMADYEPRSAESTRPWPAVIETLTRLKEAGLALAVCTNKPSGATKVVLAKLGLADFFDVVVGANDTPALKPDPIHIQVILDSLGVTAEQAVMVGDSYNDIAAARAAGVATVAVSFGYAHGPVAELGANRIIDDYRELPALLGLDRPPPGLADLQPAFAREMARDSDILRDLLAGDDRAALSDHVHAMRGKCAMFGQPDLADRLGGLEEETLRASPAELERLAQPIFTRLERLASETP</sequence>
<dbReference type="InterPro" id="IPR006439">
    <property type="entry name" value="HAD-SF_hydro_IA"/>
</dbReference>
<name>A0A1H6HAI5_MAGFU</name>
<dbReference type="SFLD" id="SFLDS00003">
    <property type="entry name" value="Haloacid_Dehalogenase"/>
    <property type="match status" value="1"/>
</dbReference>
<evidence type="ECO:0000256" key="11">
    <source>
        <dbReference type="HAMAP-Rule" id="MF_00495"/>
    </source>
</evidence>
<evidence type="ECO:0000256" key="8">
    <source>
        <dbReference type="ARBA" id="ARBA00022842"/>
    </source>
</evidence>
<evidence type="ECO:0000256" key="9">
    <source>
        <dbReference type="ARBA" id="ARBA00023012"/>
    </source>
</evidence>
<dbReference type="Gene3D" id="1.10.150.240">
    <property type="entry name" value="Putative phosphatase, domain 2"/>
    <property type="match status" value="1"/>
</dbReference>
<dbReference type="SFLD" id="SFLDG01129">
    <property type="entry name" value="C1.5:_HAD__Beta-PGM__Phosphata"/>
    <property type="match status" value="1"/>
</dbReference>
<evidence type="ECO:0000256" key="4">
    <source>
        <dbReference type="ARBA" id="ARBA00006171"/>
    </source>
</evidence>
<dbReference type="GO" id="GO:0006281">
    <property type="term" value="P:DNA repair"/>
    <property type="evidence" value="ECO:0007669"/>
    <property type="project" value="TreeGrafter"/>
</dbReference>
<keyword evidence="8 11" id="KW-0460">Magnesium</keyword>
<dbReference type="NCBIfam" id="TIGR01449">
    <property type="entry name" value="PGP_bact"/>
    <property type="match status" value="1"/>
</dbReference>
<dbReference type="GO" id="GO:0008967">
    <property type="term" value="F:phosphoglycolate phosphatase activity"/>
    <property type="evidence" value="ECO:0007669"/>
    <property type="project" value="UniProtKB-UniRule"/>
</dbReference>
<keyword evidence="15" id="KW-1185">Reference proteome</keyword>
<keyword evidence="9" id="KW-0902">Two-component regulatory system</keyword>
<dbReference type="SUPFAM" id="SSF47226">
    <property type="entry name" value="Histidine-containing phosphotransfer domain, HPT domain"/>
    <property type="match status" value="1"/>
</dbReference>
<dbReference type="PRINTS" id="PR00413">
    <property type="entry name" value="HADHALOGNASE"/>
</dbReference>
<dbReference type="PANTHER" id="PTHR43434">
    <property type="entry name" value="PHOSPHOGLYCOLATE PHOSPHATASE"/>
    <property type="match status" value="1"/>
</dbReference>
<keyword evidence="6 11" id="KW-0479">Metal-binding</keyword>
<dbReference type="UniPathway" id="UPA00865">
    <property type="reaction ID" value="UER00834"/>
</dbReference>
<keyword evidence="7 11" id="KW-0378">Hydrolase</keyword>
<feature type="domain" description="HPt" evidence="13">
    <location>
        <begin position="226"/>
        <end position="317"/>
    </location>
</feature>
<dbReference type="Pfam" id="PF01627">
    <property type="entry name" value="Hpt"/>
    <property type="match status" value="1"/>
</dbReference>
<dbReference type="GO" id="GO:0005829">
    <property type="term" value="C:cytosol"/>
    <property type="evidence" value="ECO:0007669"/>
    <property type="project" value="TreeGrafter"/>
</dbReference>
<evidence type="ECO:0000256" key="6">
    <source>
        <dbReference type="ARBA" id="ARBA00022723"/>
    </source>
</evidence>
<comment type="similarity">
    <text evidence="4 11">Belongs to the HAD-like hydrolase superfamily. CbbY/CbbZ/Gph/YieH family.</text>
</comment>
<feature type="active site" description="Nucleophile" evidence="11">
    <location>
        <position position="14"/>
    </location>
</feature>
<keyword evidence="12" id="KW-0597">Phosphoprotein</keyword>